<dbReference type="InterPro" id="IPR050881">
    <property type="entry name" value="LL-DAP_aminotransferase"/>
</dbReference>
<dbReference type="PANTHER" id="PTHR42832">
    <property type="entry name" value="AMINO ACID AMINOTRANSFERASE"/>
    <property type="match status" value="1"/>
</dbReference>
<proteinExistence type="predicted"/>
<keyword evidence="2" id="KW-0032">Aminotransferase</keyword>
<comment type="cofactor">
    <cofactor evidence="1">
        <name>pyridoxal 5'-phosphate</name>
        <dbReference type="ChEBI" id="CHEBI:597326"/>
    </cofactor>
</comment>
<keyword evidence="3" id="KW-0808">Transferase</keyword>
<dbReference type="Pfam" id="PF00155">
    <property type="entry name" value="Aminotran_1_2"/>
    <property type="match status" value="1"/>
</dbReference>
<gene>
    <name evidence="5" type="ORF">AVDCRST_MAG85-1350</name>
</gene>
<organism evidence="5">
    <name type="scientific">uncultured Solirubrobacteraceae bacterium</name>
    <dbReference type="NCBI Taxonomy" id="1162706"/>
    <lineage>
        <taxon>Bacteria</taxon>
        <taxon>Bacillati</taxon>
        <taxon>Actinomycetota</taxon>
        <taxon>Thermoleophilia</taxon>
        <taxon>Solirubrobacterales</taxon>
        <taxon>Solirubrobacteraceae</taxon>
        <taxon>environmental samples</taxon>
    </lineage>
</organism>
<evidence type="ECO:0000259" key="4">
    <source>
        <dbReference type="Pfam" id="PF00155"/>
    </source>
</evidence>
<dbReference type="AlphaFoldDB" id="A0A6J4SA07"/>
<evidence type="ECO:0000256" key="3">
    <source>
        <dbReference type="ARBA" id="ARBA00022679"/>
    </source>
</evidence>
<reference evidence="5" key="1">
    <citation type="submission" date="2020-02" db="EMBL/GenBank/DDBJ databases">
        <authorList>
            <person name="Meier V. D."/>
        </authorList>
    </citation>
    <scope>NUCLEOTIDE SEQUENCE</scope>
    <source>
        <strain evidence="5">AVDCRST_MAG85</strain>
    </source>
</reference>
<protein>
    <submittedName>
        <fullName evidence="5">Glutamine-dependent 2-keto-4-methylthiobutyrate transaminase</fullName>
    </submittedName>
</protein>
<dbReference type="GO" id="GO:0030170">
    <property type="term" value="F:pyridoxal phosphate binding"/>
    <property type="evidence" value="ECO:0007669"/>
    <property type="project" value="InterPro"/>
</dbReference>
<sequence>MRPAPRAISELPEQYFTRLLAAAAAARATPGPRFIELGRGNPDMAPPDHAIEALRAAALEVDTPAVHGYPPFRGHASLKEALARRYAADHGVTLDPEREIAVVGGTKTGIVLTCVAVAGRGDTVLLPDPGYPDYPSGVALAGATRGALPLDPTAGFQPDFDAVADVDPALVVLNYPSNPCATCARPGTFEAAVAYARKRGCVVLHDLAYDRLTFDGHEATSILAVEGASDVAVELWSPSKVYGMAGWRIGFLVGNAEIVERVNTLIDHGTAGVWTGLQRGLEAALDGDQSLVGVRRETYERRRDLLVGRLRAAGAEITPSEGTFYAWWKLPDGLTAAQLVDEHKLGVADGIGFGSRGAGWVRLSLALPDADIEEAGDRLADVIGRL</sequence>
<evidence type="ECO:0000313" key="5">
    <source>
        <dbReference type="EMBL" id="CAA9493390.1"/>
    </source>
</evidence>
<dbReference type="InterPro" id="IPR015424">
    <property type="entry name" value="PyrdxlP-dep_Trfase"/>
</dbReference>
<feature type="domain" description="Aminotransferase class I/classII large" evidence="4">
    <location>
        <begin position="34"/>
        <end position="379"/>
    </location>
</feature>
<evidence type="ECO:0000256" key="1">
    <source>
        <dbReference type="ARBA" id="ARBA00001933"/>
    </source>
</evidence>
<dbReference type="InterPro" id="IPR004839">
    <property type="entry name" value="Aminotransferase_I/II_large"/>
</dbReference>
<dbReference type="InterPro" id="IPR015421">
    <property type="entry name" value="PyrdxlP-dep_Trfase_major"/>
</dbReference>
<dbReference type="GO" id="GO:0008483">
    <property type="term" value="F:transaminase activity"/>
    <property type="evidence" value="ECO:0007669"/>
    <property type="project" value="UniProtKB-KW"/>
</dbReference>
<dbReference type="SUPFAM" id="SSF53383">
    <property type="entry name" value="PLP-dependent transferases"/>
    <property type="match status" value="1"/>
</dbReference>
<evidence type="ECO:0000256" key="2">
    <source>
        <dbReference type="ARBA" id="ARBA00022576"/>
    </source>
</evidence>
<dbReference type="Gene3D" id="3.40.640.10">
    <property type="entry name" value="Type I PLP-dependent aspartate aminotransferase-like (Major domain)"/>
    <property type="match status" value="1"/>
</dbReference>
<accession>A0A6J4SA07</accession>
<name>A0A6J4SA07_9ACTN</name>
<dbReference type="EMBL" id="CADCVT010000147">
    <property type="protein sequence ID" value="CAA9493390.1"/>
    <property type="molecule type" value="Genomic_DNA"/>
</dbReference>
<dbReference type="PANTHER" id="PTHR42832:SF3">
    <property type="entry name" value="L-GLUTAMINE--4-(METHYLSULFANYL)-2-OXOBUTANOATE AMINOTRANSFERASE"/>
    <property type="match status" value="1"/>
</dbReference>
<dbReference type="CDD" id="cd00609">
    <property type="entry name" value="AAT_like"/>
    <property type="match status" value="1"/>
</dbReference>